<dbReference type="EMBL" id="AJWZ01005483">
    <property type="protein sequence ID" value="EKC62450.1"/>
    <property type="molecule type" value="Genomic_DNA"/>
</dbReference>
<dbReference type="AlphaFoldDB" id="K1T7T0"/>
<reference evidence="1" key="1">
    <citation type="journal article" date="2013" name="Environ. Microbiol.">
        <title>Microbiota from the distal guts of lean and obese adolescents exhibit partial functional redundancy besides clear differences in community structure.</title>
        <authorList>
            <person name="Ferrer M."/>
            <person name="Ruiz A."/>
            <person name="Lanza F."/>
            <person name="Haange S.B."/>
            <person name="Oberbach A."/>
            <person name="Till H."/>
            <person name="Bargiela R."/>
            <person name="Campoy C."/>
            <person name="Segura M.T."/>
            <person name="Richter M."/>
            <person name="von Bergen M."/>
            <person name="Seifert J."/>
            <person name="Suarez A."/>
        </authorList>
    </citation>
    <scope>NUCLEOTIDE SEQUENCE</scope>
</reference>
<comment type="caution">
    <text evidence="1">The sequence shown here is derived from an EMBL/GenBank/DDBJ whole genome shotgun (WGS) entry which is preliminary data.</text>
</comment>
<proteinExistence type="predicted"/>
<feature type="non-terminal residue" evidence="1">
    <location>
        <position position="1"/>
    </location>
</feature>
<evidence type="ECO:0000313" key="1">
    <source>
        <dbReference type="EMBL" id="EKC62450.1"/>
    </source>
</evidence>
<name>K1T7T0_9ZZZZ</name>
<protein>
    <submittedName>
        <fullName evidence="1">Uncharacterized protein</fullName>
    </submittedName>
</protein>
<sequence>INKSEEPLIPDCTVNADEALEKLVEYIK</sequence>
<organism evidence="1">
    <name type="scientific">human gut metagenome</name>
    <dbReference type="NCBI Taxonomy" id="408170"/>
    <lineage>
        <taxon>unclassified sequences</taxon>
        <taxon>metagenomes</taxon>
        <taxon>organismal metagenomes</taxon>
    </lineage>
</organism>
<accession>K1T7T0</accession>
<gene>
    <name evidence="1" type="ORF">OBE_07974</name>
</gene>